<evidence type="ECO:0000313" key="2">
    <source>
        <dbReference type="EMBL" id="SMB77788.1"/>
    </source>
</evidence>
<organism evidence="2 3">
    <name type="scientific">Deinococcus hopiensis KR-140</name>
    <dbReference type="NCBI Taxonomy" id="695939"/>
    <lineage>
        <taxon>Bacteria</taxon>
        <taxon>Thermotogati</taxon>
        <taxon>Deinococcota</taxon>
        <taxon>Deinococci</taxon>
        <taxon>Deinococcales</taxon>
        <taxon>Deinococcaceae</taxon>
        <taxon>Deinococcus</taxon>
    </lineage>
</organism>
<name>A0A1W1U9M1_9DEIO</name>
<dbReference type="PANTHER" id="PTHR37292:SF2">
    <property type="entry name" value="DUF262 DOMAIN-CONTAINING PROTEIN"/>
    <property type="match status" value="1"/>
</dbReference>
<evidence type="ECO:0000259" key="1">
    <source>
        <dbReference type="Pfam" id="PF03235"/>
    </source>
</evidence>
<feature type="domain" description="GmrSD restriction endonucleases N-terminal" evidence="1">
    <location>
        <begin position="14"/>
        <end position="268"/>
    </location>
</feature>
<dbReference type="RefSeq" id="WP_084044975.1">
    <property type="nucleotide sequence ID" value="NZ_FWWU01000001.1"/>
</dbReference>
<proteinExistence type="predicted"/>
<reference evidence="2 3" key="1">
    <citation type="submission" date="2017-04" db="EMBL/GenBank/DDBJ databases">
        <authorList>
            <person name="Afonso C.L."/>
            <person name="Miller P.J."/>
            <person name="Scott M.A."/>
            <person name="Spackman E."/>
            <person name="Goraichik I."/>
            <person name="Dimitrov K.M."/>
            <person name="Suarez D.L."/>
            <person name="Swayne D.E."/>
        </authorList>
    </citation>
    <scope>NUCLEOTIDE SEQUENCE [LARGE SCALE GENOMIC DNA]</scope>
    <source>
        <strain evidence="2 3">KR-140</strain>
    </source>
</reference>
<dbReference type="STRING" id="695939.SAMN00790413_03917"/>
<sequence length="618" mass="71100">MTTAHENANSESLKNLVDQLEHKPPVVLLPEFQRDFVWDLQQTYDLFDSLIRGIFVGSVIYGKPSFEMTLREVDMRPRKGKGSREKPKRKHYTEVEMVQASQMRGLKILLDGQQRTTSIYRALRGIDKVYFRLRPDWGDATILKDKSLEELLGEIVGDDSAEQLSVPLDYAFSFMKDLPMDDEVRDYFEGQTAYGVALIAKGDAEANKQGFRIFLQLLHKFRTMFEQPQLLSYYLLDMNLDKFTTFFERSNSKGVQLNFTDILAAKVFGSFNLREKFEEFADQYPHLPNNRELMVRGVALLKGVDKIDKGPLLKELRAQDFLAHWDEMTDLLVKTVEFLKSQRLIVAIKWLPYDNLLLPLMMFFRELKAQGQSAPSQEQWELLRWWYWSVVFSERYSAATNDKIVQDAHALQQVARREPPEAAAFARLRPTLDVSDLFSYNRSSSAVYRGVLNLLHFNAEGMKTQGLRDWRSNALLGTGVEAVKDLHDHHFFPRAFLRKTAKQQDDSDPESIMDSVLNRVLMPKDANFSASDKQPFVYLNEFLNGTSKIGKNSNLRQSMSSHLVPESLLIDEQQSFRVEATLRARAEQILQLIEAETTKAEVPLLRALLPRSTALEGS</sequence>
<dbReference type="PANTHER" id="PTHR37292">
    <property type="entry name" value="VNG6097C"/>
    <property type="match status" value="1"/>
</dbReference>
<dbReference type="AlphaFoldDB" id="A0A1W1U9M1"/>
<dbReference type="OrthoDB" id="9798761at2"/>
<evidence type="ECO:0000313" key="3">
    <source>
        <dbReference type="Proteomes" id="UP000192582"/>
    </source>
</evidence>
<protein>
    <recommendedName>
        <fullName evidence="1">GmrSD restriction endonucleases N-terminal domain-containing protein</fullName>
    </recommendedName>
</protein>
<accession>A0A1W1U9M1</accession>
<keyword evidence="3" id="KW-1185">Reference proteome</keyword>
<dbReference type="Proteomes" id="UP000192582">
    <property type="component" value="Unassembled WGS sequence"/>
</dbReference>
<gene>
    <name evidence="2" type="ORF">SAMN00790413_03917</name>
</gene>
<dbReference type="EMBL" id="FWWU01000001">
    <property type="protein sequence ID" value="SMB77788.1"/>
    <property type="molecule type" value="Genomic_DNA"/>
</dbReference>
<dbReference type="Pfam" id="PF03235">
    <property type="entry name" value="GmrSD_N"/>
    <property type="match status" value="1"/>
</dbReference>
<dbReference type="InterPro" id="IPR004919">
    <property type="entry name" value="GmrSD_N"/>
</dbReference>